<sequence>MCLKGSGRVHSKDSP</sequence>
<evidence type="ECO:0000313" key="1">
    <source>
        <dbReference type="EMBL" id="MBX26625.1"/>
    </source>
</evidence>
<organism evidence="1">
    <name type="scientific">Rhizophora mucronata</name>
    <name type="common">Asiatic mangrove</name>
    <dbReference type="NCBI Taxonomy" id="61149"/>
    <lineage>
        <taxon>Eukaryota</taxon>
        <taxon>Viridiplantae</taxon>
        <taxon>Streptophyta</taxon>
        <taxon>Embryophyta</taxon>
        <taxon>Tracheophyta</taxon>
        <taxon>Spermatophyta</taxon>
        <taxon>Magnoliopsida</taxon>
        <taxon>eudicotyledons</taxon>
        <taxon>Gunneridae</taxon>
        <taxon>Pentapetalae</taxon>
        <taxon>rosids</taxon>
        <taxon>fabids</taxon>
        <taxon>Malpighiales</taxon>
        <taxon>Rhizophoraceae</taxon>
        <taxon>Rhizophora</taxon>
    </lineage>
</organism>
<protein>
    <submittedName>
        <fullName evidence="1">Uncharacterized protein</fullName>
    </submittedName>
</protein>
<name>A0A2P2M8W3_RHIMU</name>
<dbReference type="EMBL" id="GGEC01046141">
    <property type="protein sequence ID" value="MBX26625.1"/>
    <property type="molecule type" value="Transcribed_RNA"/>
</dbReference>
<accession>A0A2P2M8W3</accession>
<proteinExistence type="predicted"/>
<reference evidence="1" key="1">
    <citation type="submission" date="2018-02" db="EMBL/GenBank/DDBJ databases">
        <title>Rhizophora mucronata_Transcriptome.</title>
        <authorList>
            <person name="Meera S.P."/>
            <person name="Sreeshan A."/>
            <person name="Augustine A."/>
        </authorList>
    </citation>
    <scope>NUCLEOTIDE SEQUENCE</scope>
    <source>
        <tissue evidence="1">Leaf</tissue>
    </source>
</reference>